<gene>
    <name evidence="2" type="ORF">GT347_00940</name>
</gene>
<proteinExistence type="predicted"/>
<evidence type="ECO:0000313" key="2">
    <source>
        <dbReference type="EMBL" id="QHI96681.1"/>
    </source>
</evidence>
<accession>A0A857J0Q0</accession>
<feature type="compositionally biased region" description="Basic and acidic residues" evidence="1">
    <location>
        <begin position="83"/>
        <end position="103"/>
    </location>
</feature>
<reference evidence="2 3" key="1">
    <citation type="submission" date="2020-01" db="EMBL/GenBank/DDBJ databases">
        <title>Genome sequencing of strain KACC 21265.</title>
        <authorList>
            <person name="Heo J."/>
            <person name="Kim S.-J."/>
            <person name="Kim J.-S."/>
            <person name="Hong S.-B."/>
            <person name="Kwon S.-W."/>
        </authorList>
    </citation>
    <scope>NUCLEOTIDE SEQUENCE [LARGE SCALE GENOMIC DNA]</scope>
    <source>
        <strain evidence="2 3">KACC 21265</strain>
    </source>
</reference>
<dbReference type="AlphaFoldDB" id="A0A857J0Q0"/>
<dbReference type="KEGG" id="xyk:GT347_00940"/>
<dbReference type="RefSeq" id="WP_160550199.1">
    <property type="nucleotide sequence ID" value="NZ_CP047650.1"/>
</dbReference>
<feature type="region of interest" description="Disordered" evidence="1">
    <location>
        <begin position="79"/>
        <end position="103"/>
    </location>
</feature>
<organism evidence="2 3">
    <name type="scientific">Xylophilus rhododendri</name>
    <dbReference type="NCBI Taxonomy" id="2697032"/>
    <lineage>
        <taxon>Bacteria</taxon>
        <taxon>Pseudomonadati</taxon>
        <taxon>Pseudomonadota</taxon>
        <taxon>Betaproteobacteria</taxon>
        <taxon>Burkholderiales</taxon>
        <taxon>Xylophilus</taxon>
    </lineage>
</organism>
<evidence type="ECO:0000256" key="1">
    <source>
        <dbReference type="SAM" id="MobiDB-lite"/>
    </source>
</evidence>
<evidence type="ECO:0000313" key="3">
    <source>
        <dbReference type="Proteomes" id="UP000464787"/>
    </source>
</evidence>
<sequence>MTASKHKSKHDGSQWSNQVVRTADGRLLVVGVDLPANDIAARSLPRKGIGRSLPGGLLRQVTSKTQALDIARRAGLTQAPKARGHEAGKPCIARQDKPVARKT</sequence>
<keyword evidence="3" id="KW-1185">Reference proteome</keyword>
<name>A0A857J0Q0_9BURK</name>
<protein>
    <submittedName>
        <fullName evidence="2">Uncharacterized protein</fullName>
    </submittedName>
</protein>
<dbReference type="EMBL" id="CP047650">
    <property type="protein sequence ID" value="QHI96681.1"/>
    <property type="molecule type" value="Genomic_DNA"/>
</dbReference>
<dbReference type="Proteomes" id="UP000464787">
    <property type="component" value="Chromosome"/>
</dbReference>